<reference evidence="3" key="3">
    <citation type="journal article" date="2011" name="PLoS ONE">
        <title>Genome sequence of a mesophilic hydrogenotrophic methanogen Methanocella paludicola, the first cultivated representative of the order Methanocellales.</title>
        <authorList>
            <person name="Sakai S."/>
            <person name="Takaki Y."/>
            <person name="Shimamura S."/>
            <person name="Sekine M."/>
            <person name="Tajima T."/>
            <person name="Kosugi H."/>
            <person name="Ichikawa N."/>
            <person name="Tasumi E."/>
            <person name="Hiraki A.T."/>
            <person name="Shimizu A."/>
            <person name="Kato Y."/>
            <person name="Nishiko R."/>
            <person name="Mori K."/>
            <person name="Fujita N."/>
            <person name="Imachi H."/>
            <person name="Takai K."/>
        </authorList>
    </citation>
    <scope>NUCLEOTIDE SEQUENCE [LARGE SCALE GENOMIC DNA]</scope>
    <source>
        <strain evidence="3">DSM 17711 / JCM 13418 / NBRC 101707 / SANAE</strain>
    </source>
</reference>
<feature type="transmembrane region" description="Helical" evidence="1">
    <location>
        <begin position="97"/>
        <end position="120"/>
    </location>
</feature>
<evidence type="ECO:0000313" key="2">
    <source>
        <dbReference type="EMBL" id="BAI62016.1"/>
    </source>
</evidence>
<name>D1YZZ4_METPS</name>
<evidence type="ECO:0000256" key="1">
    <source>
        <dbReference type="SAM" id="Phobius"/>
    </source>
</evidence>
<proteinExistence type="predicted"/>
<feature type="transmembrane region" description="Helical" evidence="1">
    <location>
        <begin position="58"/>
        <end position="76"/>
    </location>
</feature>
<feature type="transmembrane region" description="Helical" evidence="1">
    <location>
        <begin position="27"/>
        <end position="52"/>
    </location>
</feature>
<keyword evidence="1" id="KW-0812">Transmembrane</keyword>
<accession>D1YZZ4</accession>
<keyword evidence="1" id="KW-0472">Membrane</keyword>
<dbReference type="InParanoid" id="D1YZZ4"/>
<feature type="transmembrane region" description="Helical" evidence="1">
    <location>
        <begin position="132"/>
        <end position="156"/>
    </location>
</feature>
<dbReference type="eggNOG" id="arCOG00614">
    <property type="taxonomic scope" value="Archaea"/>
</dbReference>
<dbReference type="EMBL" id="AP011532">
    <property type="protein sequence ID" value="BAI62016.1"/>
    <property type="molecule type" value="Genomic_DNA"/>
</dbReference>
<keyword evidence="1" id="KW-1133">Transmembrane helix</keyword>
<keyword evidence="3" id="KW-1185">Reference proteome</keyword>
<sequence>MTHVQEKASDLEAEATKVKAGKPKKKTLIPGLSGMEILIALACIAIFAIAYVFADRSAFTVSNVAMYVVVAGVVTVGHDLSHKIVALFYKTDTEYKFWTLGTVTMILTSWLFGTVFAQPARAIINSKDLKPGGIALVAFAGPAASLLLSLPFLLLVPLRYTPWGGWIAAVGVLGFSMNMLSTVYSLMPFEPMDGGRIFGWSKLLWAFIFIPLLLFYLVMLVFIL</sequence>
<evidence type="ECO:0000313" key="3">
    <source>
        <dbReference type="Proteomes" id="UP000001882"/>
    </source>
</evidence>
<dbReference type="KEGG" id="mpd:MCP_1944"/>
<dbReference type="Proteomes" id="UP000001882">
    <property type="component" value="Chromosome"/>
</dbReference>
<reference evidence="2 3" key="2">
    <citation type="journal article" date="2008" name="Int. J. Syst. Evol. Microbiol.">
        <title>Methanocella paludicola gen. nov., sp. nov., a methane-producing archaeon, the first isolate of the lineage 'Rice Cluster I', and proposal of the new archaeal order Methanocellales ord. nov.</title>
        <authorList>
            <person name="Sakai S."/>
            <person name="Imachi H."/>
            <person name="Hanada S."/>
            <person name="Ohashi A."/>
            <person name="Harada H."/>
            <person name="Kamagata Y."/>
        </authorList>
    </citation>
    <scope>NUCLEOTIDE SEQUENCE [LARGE SCALE GENOMIC DNA]</scope>
    <source>
        <strain evidence="3">DSM 17711 / JCM 13418 / NBRC 101707 / SANAE</strain>
    </source>
</reference>
<dbReference type="AlphaFoldDB" id="D1YZZ4"/>
<gene>
    <name evidence="2" type="ordered locus">MCP_1944</name>
</gene>
<reference evidence="2 3" key="1">
    <citation type="journal article" date="2007" name="Appl. Environ. Microbiol.">
        <title>Isolation of key methanogens for global methane emission from rice paddy fields: a novel isolate affiliated with the clone cluster rice cluster I.</title>
        <authorList>
            <person name="Sakai S."/>
            <person name="Imachi H."/>
            <person name="Sekiguchi Y."/>
            <person name="Ohashi A."/>
            <person name="Harada H."/>
            <person name="Kamagata Y."/>
        </authorList>
    </citation>
    <scope>NUCLEOTIDE SEQUENCE [LARGE SCALE GENOMIC DNA]</scope>
    <source>
        <strain evidence="3">DSM 17711 / JCM 13418 / NBRC 101707 / SANAE</strain>
    </source>
</reference>
<feature type="transmembrane region" description="Helical" evidence="1">
    <location>
        <begin position="204"/>
        <end position="223"/>
    </location>
</feature>
<feature type="transmembrane region" description="Helical" evidence="1">
    <location>
        <begin position="163"/>
        <end position="184"/>
    </location>
</feature>
<evidence type="ECO:0008006" key="4">
    <source>
        <dbReference type="Google" id="ProtNLM"/>
    </source>
</evidence>
<organism evidence="2 3">
    <name type="scientific">Methanocella paludicola (strain DSM 17711 / JCM 13418 / NBRC 101707 / SANAE)</name>
    <dbReference type="NCBI Taxonomy" id="304371"/>
    <lineage>
        <taxon>Archaea</taxon>
        <taxon>Methanobacteriati</taxon>
        <taxon>Methanobacteriota</taxon>
        <taxon>Stenosarchaea group</taxon>
        <taxon>Methanomicrobia</taxon>
        <taxon>Methanocellales</taxon>
        <taxon>Methanocellaceae</taxon>
        <taxon>Methanocella</taxon>
    </lineage>
</organism>
<dbReference type="STRING" id="304371.MCP_1944"/>
<protein>
    <recommendedName>
        <fullName evidence="4">Peptidase M50 family protein</fullName>
    </recommendedName>
</protein>